<dbReference type="Proteomes" id="UP001177140">
    <property type="component" value="Unassembled WGS sequence"/>
</dbReference>
<sequence>MAPKVSFFLGFIVASLVLKSVVLSDATLHSCTGHEGLVPMDNRVSCGEGGTHTVSSEFAHKEVACDPDCDPDCWC</sequence>
<name>A0AA41V1G8_PAPNU</name>
<gene>
    <name evidence="2" type="ORF">MKW94_029632</name>
</gene>
<evidence type="ECO:0000313" key="3">
    <source>
        <dbReference type="Proteomes" id="UP001177140"/>
    </source>
</evidence>
<dbReference type="AlphaFoldDB" id="A0AA41V1G8"/>
<feature type="signal peptide" evidence="1">
    <location>
        <begin position="1"/>
        <end position="24"/>
    </location>
</feature>
<comment type="caution">
    <text evidence="2">The sequence shown here is derived from an EMBL/GenBank/DDBJ whole genome shotgun (WGS) entry which is preliminary data.</text>
</comment>
<evidence type="ECO:0000313" key="2">
    <source>
        <dbReference type="EMBL" id="MCL7027291.1"/>
    </source>
</evidence>
<organism evidence="2 3">
    <name type="scientific">Papaver nudicaule</name>
    <name type="common">Iceland poppy</name>
    <dbReference type="NCBI Taxonomy" id="74823"/>
    <lineage>
        <taxon>Eukaryota</taxon>
        <taxon>Viridiplantae</taxon>
        <taxon>Streptophyta</taxon>
        <taxon>Embryophyta</taxon>
        <taxon>Tracheophyta</taxon>
        <taxon>Spermatophyta</taxon>
        <taxon>Magnoliopsida</taxon>
        <taxon>Ranunculales</taxon>
        <taxon>Papaveraceae</taxon>
        <taxon>Papaveroideae</taxon>
        <taxon>Papaver</taxon>
    </lineage>
</organism>
<keyword evidence="1" id="KW-0732">Signal</keyword>
<protein>
    <submittedName>
        <fullName evidence="2">Uncharacterized protein</fullName>
    </submittedName>
</protein>
<proteinExistence type="predicted"/>
<feature type="chain" id="PRO_5041301281" evidence="1">
    <location>
        <begin position="25"/>
        <end position="75"/>
    </location>
</feature>
<evidence type="ECO:0000256" key="1">
    <source>
        <dbReference type="SAM" id="SignalP"/>
    </source>
</evidence>
<keyword evidence="3" id="KW-1185">Reference proteome</keyword>
<reference evidence="2" key="1">
    <citation type="submission" date="2022-03" db="EMBL/GenBank/DDBJ databases">
        <title>A functionally conserved STORR gene fusion in Papaver species that diverged 16.8 million years ago.</title>
        <authorList>
            <person name="Catania T."/>
        </authorList>
    </citation>
    <scope>NUCLEOTIDE SEQUENCE</scope>
    <source>
        <strain evidence="2">S-191538</strain>
    </source>
</reference>
<accession>A0AA41V1G8</accession>
<dbReference type="EMBL" id="JAJJMA010066497">
    <property type="protein sequence ID" value="MCL7027291.1"/>
    <property type="molecule type" value="Genomic_DNA"/>
</dbReference>